<dbReference type="PROSITE" id="PS50893">
    <property type="entry name" value="ABC_TRANSPORTER_2"/>
    <property type="match status" value="1"/>
</dbReference>
<accession>A0AA39GJC7</accession>
<dbReference type="EMBL" id="JAPDFR010000003">
    <property type="protein sequence ID" value="KAK0388019.1"/>
    <property type="molecule type" value="Genomic_DNA"/>
</dbReference>
<comment type="subcellular location">
    <subcellularLocation>
        <location evidence="1">Membrane</location>
        <topology evidence="1">Multi-pass membrane protein</topology>
    </subcellularLocation>
</comment>
<dbReference type="InterPro" id="IPR027417">
    <property type="entry name" value="P-loop_NTPase"/>
</dbReference>
<evidence type="ECO:0008006" key="15">
    <source>
        <dbReference type="Google" id="ProtNLM"/>
    </source>
</evidence>
<comment type="similarity">
    <text evidence="8">Belongs to the ABC transporter superfamily. ABCB family. Heavy Metal importer (TC 3.A.1.210) subfamily.</text>
</comment>
<reference evidence="13" key="1">
    <citation type="submission" date="2022-10" db="EMBL/GenBank/DDBJ databases">
        <title>Determination and structural analysis of whole genome sequence of Sarocladium strictum F4-1.</title>
        <authorList>
            <person name="Hu L."/>
            <person name="Jiang Y."/>
        </authorList>
    </citation>
    <scope>NUCLEOTIDE SEQUENCE</scope>
    <source>
        <strain evidence="13">F4-1</strain>
    </source>
</reference>
<dbReference type="Gene3D" id="1.20.1560.10">
    <property type="entry name" value="ABC transporter type 1, transmembrane domain"/>
    <property type="match status" value="1"/>
</dbReference>
<feature type="compositionally biased region" description="Acidic residues" evidence="9">
    <location>
        <begin position="47"/>
        <end position="64"/>
    </location>
</feature>
<dbReference type="GO" id="GO:0016020">
    <property type="term" value="C:membrane"/>
    <property type="evidence" value="ECO:0007669"/>
    <property type="project" value="UniProtKB-SubCell"/>
</dbReference>
<comment type="caution">
    <text evidence="13">The sequence shown here is derived from an EMBL/GenBank/DDBJ whole genome shotgun (WGS) entry which is preliminary data.</text>
</comment>
<evidence type="ECO:0000256" key="2">
    <source>
        <dbReference type="ARBA" id="ARBA00022448"/>
    </source>
</evidence>
<dbReference type="Pfam" id="PF00664">
    <property type="entry name" value="ABC_membrane"/>
    <property type="match status" value="1"/>
</dbReference>
<dbReference type="Proteomes" id="UP001175261">
    <property type="component" value="Unassembled WGS sequence"/>
</dbReference>
<dbReference type="FunFam" id="3.40.50.300:FF:000287">
    <property type="entry name" value="Multidrug ABC transporter ATP-binding protein"/>
    <property type="match status" value="1"/>
</dbReference>
<dbReference type="PANTHER" id="PTHR24221:SF503">
    <property type="entry name" value="MITOCHONDRIAL POTASSIUM CHANNEL ATP-BINDING SUBUNIT"/>
    <property type="match status" value="1"/>
</dbReference>
<evidence type="ECO:0000256" key="3">
    <source>
        <dbReference type="ARBA" id="ARBA00022692"/>
    </source>
</evidence>
<dbReference type="InterPro" id="IPR003593">
    <property type="entry name" value="AAA+_ATPase"/>
</dbReference>
<feature type="transmembrane region" description="Helical" evidence="10">
    <location>
        <begin position="144"/>
        <end position="164"/>
    </location>
</feature>
<evidence type="ECO:0000259" key="11">
    <source>
        <dbReference type="PROSITE" id="PS50893"/>
    </source>
</evidence>
<feature type="transmembrane region" description="Helical" evidence="10">
    <location>
        <begin position="245"/>
        <end position="262"/>
    </location>
</feature>
<feature type="compositionally biased region" description="Polar residues" evidence="9">
    <location>
        <begin position="35"/>
        <end position="45"/>
    </location>
</feature>
<sequence>MFSFASPSLSAESGTSQETQFLLDPETADSFARYSTTQSVASAETTAVDEDWDHSDADTDDEDEKEIKELQQKRLREKGGWIGYLGGFLTFLPHLLPYHDRFTQYWLLVMVGCVSVERVLTLMIPRQLGAITEALGQESGRLPWVQLLIWGLLQFPLSTGLNMLKCLARTRISQFAYTRLKAAAFSHVMSLSMDYHSMKSSGKLTKAIEQGTDLTSIVENIFITVPTFIDLVIAAIYLTVAFDRFMGIIVIATMVGYILVSLKKNNITSKMERASSEKSRIESEVLYDSVANWQTVAYHNRRQFEEKRYAGAVRATVMAERSYFDWSDYAVFIQDFIMDAGLLAAAVWACYRVATGESPLSNFVFLIMYWSSVREPMSMIAWTFHETAAHLINAEWLFQLLQTKATITDRPGAKALAISEGRVVFYKVKFAYNPERPILNDVSFVAEPGKTVALVGETGGGKSTILKLLYRFYDVNKGSITIDGQDLRDVTLDSLRDSLGIVPQDPCVFDQTILQNVLYARPQATMEEVYAACRSAQIHDQIMKFPQAYHSRIGERGVRLSGGELQRLAIARVILREPSIVILDEATSAVDSATEVSVQQALRTLSKGRTVFVVAHRLSTIVKADQILLICGGRIEEKGTHEELLRSNGKYQRLWHMQTAVGQT</sequence>
<evidence type="ECO:0000256" key="1">
    <source>
        <dbReference type="ARBA" id="ARBA00004141"/>
    </source>
</evidence>
<dbReference type="PROSITE" id="PS50929">
    <property type="entry name" value="ABC_TM1F"/>
    <property type="match status" value="1"/>
</dbReference>
<evidence type="ECO:0000256" key="5">
    <source>
        <dbReference type="ARBA" id="ARBA00022840"/>
    </source>
</evidence>
<name>A0AA39GJC7_SARSR</name>
<evidence type="ECO:0000256" key="6">
    <source>
        <dbReference type="ARBA" id="ARBA00022989"/>
    </source>
</evidence>
<evidence type="ECO:0000256" key="7">
    <source>
        <dbReference type="ARBA" id="ARBA00023136"/>
    </source>
</evidence>
<gene>
    <name evidence="13" type="ORF">NLU13_4263</name>
</gene>
<dbReference type="SUPFAM" id="SSF90123">
    <property type="entry name" value="ABC transporter transmembrane region"/>
    <property type="match status" value="1"/>
</dbReference>
<proteinExistence type="inferred from homology"/>
<feature type="region of interest" description="Disordered" evidence="9">
    <location>
        <begin position="35"/>
        <end position="67"/>
    </location>
</feature>
<feature type="domain" description="ABC transporter" evidence="11">
    <location>
        <begin position="423"/>
        <end position="657"/>
    </location>
</feature>
<dbReference type="GO" id="GO:0016887">
    <property type="term" value="F:ATP hydrolysis activity"/>
    <property type="evidence" value="ECO:0007669"/>
    <property type="project" value="InterPro"/>
</dbReference>
<evidence type="ECO:0000313" key="14">
    <source>
        <dbReference type="Proteomes" id="UP001175261"/>
    </source>
</evidence>
<dbReference type="InterPro" id="IPR036640">
    <property type="entry name" value="ABC1_TM_sf"/>
</dbReference>
<feature type="transmembrane region" description="Helical" evidence="10">
    <location>
        <begin position="221"/>
        <end position="239"/>
    </location>
</feature>
<dbReference type="GO" id="GO:0140359">
    <property type="term" value="F:ABC-type transporter activity"/>
    <property type="evidence" value="ECO:0007669"/>
    <property type="project" value="InterPro"/>
</dbReference>
<dbReference type="InterPro" id="IPR011527">
    <property type="entry name" value="ABC1_TM_dom"/>
</dbReference>
<evidence type="ECO:0000256" key="4">
    <source>
        <dbReference type="ARBA" id="ARBA00022741"/>
    </source>
</evidence>
<dbReference type="SUPFAM" id="SSF52540">
    <property type="entry name" value="P-loop containing nucleoside triphosphate hydrolases"/>
    <property type="match status" value="1"/>
</dbReference>
<keyword evidence="6 10" id="KW-1133">Transmembrane helix</keyword>
<dbReference type="CDD" id="cd18583">
    <property type="entry name" value="ABC_6TM_HMT1"/>
    <property type="match status" value="1"/>
</dbReference>
<protein>
    <recommendedName>
        <fullName evidence="15">ABC transporter</fullName>
    </recommendedName>
</protein>
<organism evidence="13 14">
    <name type="scientific">Sarocladium strictum</name>
    <name type="common">Black bundle disease fungus</name>
    <name type="synonym">Acremonium strictum</name>
    <dbReference type="NCBI Taxonomy" id="5046"/>
    <lineage>
        <taxon>Eukaryota</taxon>
        <taxon>Fungi</taxon>
        <taxon>Dikarya</taxon>
        <taxon>Ascomycota</taxon>
        <taxon>Pezizomycotina</taxon>
        <taxon>Sordariomycetes</taxon>
        <taxon>Hypocreomycetidae</taxon>
        <taxon>Hypocreales</taxon>
        <taxon>Sarocladiaceae</taxon>
        <taxon>Sarocladium</taxon>
    </lineage>
</organism>
<feature type="transmembrane region" description="Helical" evidence="10">
    <location>
        <begin position="81"/>
        <end position="98"/>
    </location>
</feature>
<dbReference type="PROSITE" id="PS00211">
    <property type="entry name" value="ABC_TRANSPORTER_1"/>
    <property type="match status" value="1"/>
</dbReference>
<keyword evidence="4" id="KW-0547">Nucleotide-binding</keyword>
<dbReference type="InterPro" id="IPR003439">
    <property type="entry name" value="ABC_transporter-like_ATP-bd"/>
</dbReference>
<keyword evidence="2" id="KW-0813">Transport</keyword>
<evidence type="ECO:0000256" key="10">
    <source>
        <dbReference type="SAM" id="Phobius"/>
    </source>
</evidence>
<evidence type="ECO:0000256" key="8">
    <source>
        <dbReference type="ARBA" id="ARBA00024363"/>
    </source>
</evidence>
<dbReference type="Gene3D" id="3.40.50.300">
    <property type="entry name" value="P-loop containing nucleotide triphosphate hydrolases"/>
    <property type="match status" value="1"/>
</dbReference>
<feature type="domain" description="ABC transmembrane type-1" evidence="12">
    <location>
        <begin position="108"/>
        <end position="389"/>
    </location>
</feature>
<keyword evidence="7 10" id="KW-0472">Membrane</keyword>
<dbReference type="PANTHER" id="PTHR24221">
    <property type="entry name" value="ATP-BINDING CASSETTE SUB-FAMILY B"/>
    <property type="match status" value="1"/>
</dbReference>
<evidence type="ECO:0000256" key="9">
    <source>
        <dbReference type="SAM" id="MobiDB-lite"/>
    </source>
</evidence>
<dbReference type="AlphaFoldDB" id="A0AA39GJC7"/>
<keyword evidence="3 10" id="KW-0812">Transmembrane</keyword>
<feature type="region of interest" description="Disordered" evidence="9">
    <location>
        <begin position="1"/>
        <end position="20"/>
    </location>
</feature>
<evidence type="ECO:0000259" key="12">
    <source>
        <dbReference type="PROSITE" id="PS50929"/>
    </source>
</evidence>
<dbReference type="InterPro" id="IPR039421">
    <property type="entry name" value="Type_1_exporter"/>
</dbReference>
<keyword evidence="5" id="KW-0067">ATP-binding</keyword>
<dbReference type="InterPro" id="IPR017871">
    <property type="entry name" value="ABC_transporter-like_CS"/>
</dbReference>
<dbReference type="Pfam" id="PF00005">
    <property type="entry name" value="ABC_tran"/>
    <property type="match status" value="1"/>
</dbReference>
<feature type="transmembrane region" description="Helical" evidence="10">
    <location>
        <begin position="105"/>
        <end position="124"/>
    </location>
</feature>
<dbReference type="GO" id="GO:0005524">
    <property type="term" value="F:ATP binding"/>
    <property type="evidence" value="ECO:0007669"/>
    <property type="project" value="UniProtKB-KW"/>
</dbReference>
<evidence type="ECO:0000313" key="13">
    <source>
        <dbReference type="EMBL" id="KAK0388019.1"/>
    </source>
</evidence>
<dbReference type="SMART" id="SM00382">
    <property type="entry name" value="AAA"/>
    <property type="match status" value="1"/>
</dbReference>
<keyword evidence="14" id="KW-1185">Reference proteome</keyword>